<keyword evidence="4" id="KW-0378">Hydrolase</keyword>
<name>A0ABP1G2J9_9CHLO</name>
<sequence length="427" mass="45946">MPPPPPRIPGSLPPPSSKTSLRKQAVMAAAVSAQPDSLRGPLSTIPDSRPVSGSDADKLDGLPASIQAGPDIEPGSWDQYFDQRQDIRLEERGATFRVYTAGSGSAVLFCLHGCGYTGLTWAAVAAAVKDRYRVVAFDMRGHGETTTKDDLDLSSKTLSADAVALWQALLGEEKPPTVFVGHSMGGAIATWAASRQEAPSLEGLVVVDVVEGTAVASLPRMSAILSNRPPSFPSLQVALEWARHSGSPSVDSLACMGHMPPSFPSLQVALEWARHSGTSKNAEAAAVSLPSQLRRKTAVDRDRWVWRTPLEKSQPFWRGWYEGLSEAFLGFKGPKVLMLAGTDRLDRTLTIGQMQGRFQMVVLPQAGHAIQEDEPQRTAEVLLNFLQRFQIGEPKRPIPRRGDVGIVLPVAAGPAFDAVPENGVKKP</sequence>
<evidence type="ECO:0000256" key="1">
    <source>
        <dbReference type="ARBA" id="ARBA00008645"/>
    </source>
</evidence>
<dbReference type="EC" id="3.1.1.89" evidence="2"/>
<evidence type="ECO:0000256" key="4">
    <source>
        <dbReference type="ARBA" id="ARBA00022801"/>
    </source>
</evidence>
<dbReference type="SUPFAM" id="SSF53474">
    <property type="entry name" value="alpha/beta-Hydrolases"/>
    <property type="match status" value="1"/>
</dbReference>
<dbReference type="Proteomes" id="UP001497392">
    <property type="component" value="Unassembled WGS sequence"/>
</dbReference>
<feature type="domain" description="AB hydrolase-1" evidence="7">
    <location>
        <begin position="109"/>
        <end position="380"/>
    </location>
</feature>
<evidence type="ECO:0000313" key="8">
    <source>
        <dbReference type="EMBL" id="CAL5224662.1"/>
    </source>
</evidence>
<comment type="caution">
    <text evidence="8">The sequence shown here is derived from an EMBL/GenBank/DDBJ whole genome shotgun (WGS) entry which is preliminary data.</text>
</comment>
<evidence type="ECO:0000256" key="2">
    <source>
        <dbReference type="ARBA" id="ARBA00013111"/>
    </source>
</evidence>
<evidence type="ECO:0000256" key="6">
    <source>
        <dbReference type="SAM" id="MobiDB-lite"/>
    </source>
</evidence>
<comment type="similarity">
    <text evidence="1">Belongs to the AB hydrolase superfamily.</text>
</comment>
<dbReference type="Pfam" id="PF12697">
    <property type="entry name" value="Abhydrolase_6"/>
    <property type="match status" value="1"/>
</dbReference>
<feature type="region of interest" description="Disordered" evidence="6">
    <location>
        <begin position="1"/>
        <end position="59"/>
    </location>
</feature>
<dbReference type="Gene3D" id="3.40.50.1820">
    <property type="entry name" value="alpha/beta hydrolase"/>
    <property type="match status" value="2"/>
</dbReference>
<feature type="compositionally biased region" description="Pro residues" evidence="6">
    <location>
        <begin position="1"/>
        <end position="16"/>
    </location>
</feature>
<dbReference type="PRINTS" id="PR00412">
    <property type="entry name" value="EPOXHYDRLASE"/>
</dbReference>
<reference evidence="8 9" key="1">
    <citation type="submission" date="2024-06" db="EMBL/GenBank/DDBJ databases">
        <authorList>
            <person name="Kraege A."/>
            <person name="Thomma B."/>
        </authorList>
    </citation>
    <scope>NUCLEOTIDE SEQUENCE [LARGE SCALE GENOMIC DNA]</scope>
</reference>
<dbReference type="InterPro" id="IPR000073">
    <property type="entry name" value="AB_hydrolase_1"/>
</dbReference>
<dbReference type="PRINTS" id="PR00111">
    <property type="entry name" value="ABHYDROLASE"/>
</dbReference>
<keyword evidence="9" id="KW-1185">Reference proteome</keyword>
<comment type="catalytic activity">
    <reaction evidence="5">
        <text>[phosphatase 2A protein]-C-terminal L-leucine methyl ester + H2O = [phosphatase 2A protein]-C-terminal L-leucine + methanol + H(+)</text>
        <dbReference type="Rhea" id="RHEA:48548"/>
        <dbReference type="Rhea" id="RHEA-COMP:12134"/>
        <dbReference type="Rhea" id="RHEA-COMP:12135"/>
        <dbReference type="ChEBI" id="CHEBI:15377"/>
        <dbReference type="ChEBI" id="CHEBI:15378"/>
        <dbReference type="ChEBI" id="CHEBI:17790"/>
        <dbReference type="ChEBI" id="CHEBI:90516"/>
        <dbReference type="ChEBI" id="CHEBI:90517"/>
        <dbReference type="EC" id="3.1.1.89"/>
    </reaction>
</comment>
<evidence type="ECO:0000259" key="7">
    <source>
        <dbReference type="Pfam" id="PF12697"/>
    </source>
</evidence>
<accession>A0ABP1G2J9</accession>
<dbReference type="PANTHER" id="PTHR14189">
    <property type="entry name" value="PROTEIN PHOSPHATASE METHYLESTERASE-1 RELATED"/>
    <property type="match status" value="1"/>
</dbReference>
<proteinExistence type="inferred from homology"/>
<organism evidence="8 9">
    <name type="scientific">Coccomyxa viridis</name>
    <dbReference type="NCBI Taxonomy" id="1274662"/>
    <lineage>
        <taxon>Eukaryota</taxon>
        <taxon>Viridiplantae</taxon>
        <taxon>Chlorophyta</taxon>
        <taxon>core chlorophytes</taxon>
        <taxon>Trebouxiophyceae</taxon>
        <taxon>Trebouxiophyceae incertae sedis</taxon>
        <taxon>Coccomyxaceae</taxon>
        <taxon>Coccomyxa</taxon>
    </lineage>
</organism>
<dbReference type="InterPro" id="IPR000639">
    <property type="entry name" value="Epox_hydrolase-like"/>
</dbReference>
<protein>
    <recommendedName>
        <fullName evidence="2">protein phosphatase methylesterase-1</fullName>
        <ecNumber evidence="2">3.1.1.89</ecNumber>
    </recommendedName>
</protein>
<evidence type="ECO:0000256" key="3">
    <source>
        <dbReference type="ARBA" id="ARBA00022487"/>
    </source>
</evidence>
<keyword evidence="3" id="KW-0719">Serine esterase</keyword>
<gene>
    <name evidence="8" type="primary">g7382</name>
    <name evidence="8" type="ORF">VP750_LOCUS6321</name>
</gene>
<dbReference type="InterPro" id="IPR029058">
    <property type="entry name" value="AB_hydrolase_fold"/>
</dbReference>
<dbReference type="EMBL" id="CAXHTA020000011">
    <property type="protein sequence ID" value="CAL5224662.1"/>
    <property type="molecule type" value="Genomic_DNA"/>
</dbReference>
<evidence type="ECO:0000256" key="5">
    <source>
        <dbReference type="ARBA" id="ARBA00049203"/>
    </source>
</evidence>
<dbReference type="PANTHER" id="PTHR14189:SF0">
    <property type="entry name" value="PROTEIN PHOSPHATASE METHYLESTERASE 1"/>
    <property type="match status" value="1"/>
</dbReference>
<dbReference type="InterPro" id="IPR016812">
    <property type="entry name" value="PPase_methylesterase_euk"/>
</dbReference>
<evidence type="ECO:0000313" key="9">
    <source>
        <dbReference type="Proteomes" id="UP001497392"/>
    </source>
</evidence>